<reference evidence="2" key="1">
    <citation type="submission" date="2021-01" db="EMBL/GenBank/DDBJ databases">
        <title>Genomic Encyclopedia of Type Strains, Phase IV (KMG-IV): sequencing the most valuable type-strain genomes for metagenomic binning, comparative biology and taxonomic classification.</title>
        <authorList>
            <person name="Goeker M."/>
        </authorList>
    </citation>
    <scope>NUCLEOTIDE SEQUENCE</scope>
    <source>
        <strain evidence="2">DSM 21943</strain>
    </source>
</reference>
<dbReference type="Proteomes" id="UP001179280">
    <property type="component" value="Unassembled WGS sequence"/>
</dbReference>
<dbReference type="InterPro" id="IPR005321">
    <property type="entry name" value="Peptidase_S58_DmpA"/>
</dbReference>
<accession>A0ABS2SWQ9</accession>
<proteinExistence type="inferred from homology"/>
<dbReference type="PANTHER" id="PTHR36512:SF3">
    <property type="entry name" value="BLR5678 PROTEIN"/>
    <property type="match status" value="1"/>
</dbReference>
<comment type="caution">
    <text evidence="2">The sequence shown here is derived from an EMBL/GenBank/DDBJ whole genome shotgun (WGS) entry which is preliminary data.</text>
</comment>
<comment type="similarity">
    <text evidence="1">Belongs to the peptidase S58 family.</text>
</comment>
<dbReference type="EC" id="3.4.11.19" evidence="2"/>
<keyword evidence="2" id="KW-0031">Aminopeptidase</keyword>
<keyword evidence="2" id="KW-0645">Protease</keyword>
<organism evidence="2 3">
    <name type="scientific">Shouchella xiaoxiensis</name>
    <dbReference type="NCBI Taxonomy" id="766895"/>
    <lineage>
        <taxon>Bacteria</taxon>
        <taxon>Bacillati</taxon>
        <taxon>Bacillota</taxon>
        <taxon>Bacilli</taxon>
        <taxon>Bacillales</taxon>
        <taxon>Bacillaceae</taxon>
        <taxon>Shouchella</taxon>
    </lineage>
</organism>
<keyword evidence="2" id="KW-0378">Hydrolase</keyword>
<evidence type="ECO:0000313" key="2">
    <source>
        <dbReference type="EMBL" id="MBM7839974.1"/>
    </source>
</evidence>
<dbReference type="GO" id="GO:0004177">
    <property type="term" value="F:aminopeptidase activity"/>
    <property type="evidence" value="ECO:0007669"/>
    <property type="project" value="UniProtKB-KW"/>
</dbReference>
<keyword evidence="3" id="KW-1185">Reference proteome</keyword>
<dbReference type="RefSeq" id="WP_204467352.1">
    <property type="nucleotide sequence ID" value="NZ_JAFBCV010000011.1"/>
</dbReference>
<dbReference type="SUPFAM" id="SSF56266">
    <property type="entry name" value="DmpA/ArgJ-like"/>
    <property type="match status" value="1"/>
</dbReference>
<dbReference type="Pfam" id="PF03576">
    <property type="entry name" value="Peptidase_S58"/>
    <property type="match status" value="1"/>
</dbReference>
<sequence>MTYKRARQYGFTFGSIPTGKQNSITDVKGVKVGHQTIIKGSAIRTGVTAILPHGGNLFQKKVIGGSFVLNGFGKTTGLVQLEELGTIESPILLTNTFSVPAVTEGGLAHLFAKNPEIGVATGTANVIVAECNDGYLNDIKGFHVRPNDAEQAINHASRKSVDEGSVGAGTGMSCLGYKGGVGTSSRSIGSYTVGCLVLTNYGKKEDWQYSRHGNRLQSQPSSQSQALPDGSIIIVLATDAPLDARQLKRLSKRGALGLGRTGSYAANGSGDIVLSFSTAFKVPHIFPRHLMTYHFLHDSDPQLNQLFAASADAVEEAILNALCAAGPMTGFNGHQRTSFTDALRK</sequence>
<dbReference type="InterPro" id="IPR016117">
    <property type="entry name" value="ArgJ-like_dom_sf"/>
</dbReference>
<gene>
    <name evidence="2" type="ORF">JOC54_003254</name>
</gene>
<protein>
    <submittedName>
        <fullName evidence="2">D-aminopeptidase</fullName>
        <ecNumber evidence="2">3.4.11.19</ecNumber>
    </submittedName>
</protein>
<dbReference type="Gene3D" id="3.60.70.12">
    <property type="entry name" value="L-amino peptidase D-ALA esterase/amidase"/>
    <property type="match status" value="1"/>
</dbReference>
<evidence type="ECO:0000313" key="3">
    <source>
        <dbReference type="Proteomes" id="UP001179280"/>
    </source>
</evidence>
<dbReference type="PANTHER" id="PTHR36512">
    <property type="entry name" value="D-AMINOPEPTIDASE"/>
    <property type="match status" value="1"/>
</dbReference>
<evidence type="ECO:0000256" key="1">
    <source>
        <dbReference type="ARBA" id="ARBA00007068"/>
    </source>
</evidence>
<name>A0ABS2SWQ9_9BACI</name>
<dbReference type="EMBL" id="JAFBCV010000011">
    <property type="protein sequence ID" value="MBM7839974.1"/>
    <property type="molecule type" value="Genomic_DNA"/>
</dbReference>
<dbReference type="CDD" id="cd02253">
    <property type="entry name" value="DmpA"/>
    <property type="match status" value="1"/>
</dbReference>